<feature type="signal peptide" evidence="3">
    <location>
        <begin position="1"/>
        <end position="23"/>
    </location>
</feature>
<feature type="compositionally biased region" description="Polar residues" evidence="2">
    <location>
        <begin position="135"/>
        <end position="147"/>
    </location>
</feature>
<keyword evidence="1" id="KW-0472">Membrane</keyword>
<name>A0A937F5Q8_9BACT</name>
<evidence type="ECO:0000313" key="6">
    <source>
        <dbReference type="Proteomes" id="UP000659388"/>
    </source>
</evidence>
<evidence type="ECO:0000256" key="2">
    <source>
        <dbReference type="SAM" id="MobiDB-lite"/>
    </source>
</evidence>
<dbReference type="EMBL" id="JAESIY010000004">
    <property type="protein sequence ID" value="MBL3656255.1"/>
    <property type="molecule type" value="Genomic_DNA"/>
</dbReference>
<dbReference type="SUPFAM" id="SSF103088">
    <property type="entry name" value="OmpA-like"/>
    <property type="match status" value="1"/>
</dbReference>
<evidence type="ECO:0000256" key="1">
    <source>
        <dbReference type="PROSITE-ProRule" id="PRU00473"/>
    </source>
</evidence>
<keyword evidence="6" id="KW-1185">Reference proteome</keyword>
<evidence type="ECO:0000313" key="5">
    <source>
        <dbReference type="EMBL" id="MBL3656255.1"/>
    </source>
</evidence>
<dbReference type="Pfam" id="PF00691">
    <property type="entry name" value="OmpA"/>
    <property type="match status" value="1"/>
</dbReference>
<evidence type="ECO:0000256" key="3">
    <source>
        <dbReference type="SAM" id="SignalP"/>
    </source>
</evidence>
<feature type="chain" id="PRO_5037068167" evidence="3">
    <location>
        <begin position="24"/>
        <end position="424"/>
    </location>
</feature>
<dbReference type="InterPro" id="IPR050330">
    <property type="entry name" value="Bact_OuterMem_StrucFunc"/>
</dbReference>
<protein>
    <submittedName>
        <fullName evidence="5">OmpA family protein</fullName>
    </submittedName>
</protein>
<dbReference type="RefSeq" id="WP_202244044.1">
    <property type="nucleotide sequence ID" value="NZ_JAESIY010000004.1"/>
</dbReference>
<gene>
    <name evidence="5" type="ORF">JL102_08950</name>
</gene>
<dbReference type="PANTHER" id="PTHR30329:SF21">
    <property type="entry name" value="LIPOPROTEIN YIAD-RELATED"/>
    <property type="match status" value="1"/>
</dbReference>
<organism evidence="5 6">
    <name type="scientific">Fulvivirga sediminis</name>
    <dbReference type="NCBI Taxonomy" id="2803949"/>
    <lineage>
        <taxon>Bacteria</taxon>
        <taxon>Pseudomonadati</taxon>
        <taxon>Bacteroidota</taxon>
        <taxon>Cytophagia</taxon>
        <taxon>Cytophagales</taxon>
        <taxon>Fulvivirgaceae</taxon>
        <taxon>Fulvivirga</taxon>
    </lineage>
</organism>
<keyword evidence="3" id="KW-0732">Signal</keyword>
<dbReference type="InterPro" id="IPR006665">
    <property type="entry name" value="OmpA-like"/>
</dbReference>
<dbReference type="AlphaFoldDB" id="A0A937F5Q8"/>
<accession>A0A937F5Q8</accession>
<sequence>MKFFSPNKLAVFCMLASSFLAHAQSTQTKGELEMSQGYYVVIGAYSPKKEGLAQHFVNEVNKSGVDGQYGYNAKKNLLFVYIHYSENFKASLDKMYETRKTTSFNDAWVFVCKTGPGKDDQARAKEEVSKETKESQPTSLIDQLDPSESQKQDENSEQVTDSAAMMNENKADADIADREEDRDSLSLSHYPLLINLYNGRNHADVEGEIKIIDTERAKLLRKEDGGHYISLSDPENGSGEITLLCDIFGYRKKQKEINYYNPLQDTLSEDIELRSDAYVVNFELVRYHIGDIVTMFNVHFYKDAALMRPESRYEINSLLEMLKENDGYKIKIHGHTNGRSPGKIISKGNSSEFFGLNDQNKESIGSAKELSKQRALTIKEYLLKEGIDEERVEIKAWGGRRMLYDKNSPQAKENVRVEVEILAE</sequence>
<dbReference type="GO" id="GO:0016020">
    <property type="term" value="C:membrane"/>
    <property type="evidence" value="ECO:0007669"/>
    <property type="project" value="UniProtKB-UniRule"/>
</dbReference>
<dbReference type="Proteomes" id="UP000659388">
    <property type="component" value="Unassembled WGS sequence"/>
</dbReference>
<feature type="domain" description="OmpA-like" evidence="4">
    <location>
        <begin position="287"/>
        <end position="424"/>
    </location>
</feature>
<comment type="caution">
    <text evidence="5">The sequence shown here is derived from an EMBL/GenBank/DDBJ whole genome shotgun (WGS) entry which is preliminary data.</text>
</comment>
<reference evidence="5" key="1">
    <citation type="submission" date="2021-01" db="EMBL/GenBank/DDBJ databases">
        <title>Fulvivirga kasyanovii gen. nov., sp nov., a novel member of the phylum Bacteroidetes isolated from seawater in a mussel farm.</title>
        <authorList>
            <person name="Zhao L.-H."/>
            <person name="Wang Z.-J."/>
        </authorList>
    </citation>
    <scope>NUCLEOTIDE SEQUENCE</scope>
    <source>
        <strain evidence="5">2943</strain>
    </source>
</reference>
<dbReference type="Gene3D" id="3.30.1330.60">
    <property type="entry name" value="OmpA-like domain"/>
    <property type="match status" value="1"/>
</dbReference>
<dbReference type="InterPro" id="IPR036737">
    <property type="entry name" value="OmpA-like_sf"/>
</dbReference>
<dbReference type="CDD" id="cd07185">
    <property type="entry name" value="OmpA_C-like"/>
    <property type="match status" value="1"/>
</dbReference>
<feature type="region of interest" description="Disordered" evidence="2">
    <location>
        <begin position="117"/>
        <end position="162"/>
    </location>
</feature>
<feature type="compositionally biased region" description="Basic and acidic residues" evidence="2">
    <location>
        <begin position="117"/>
        <end position="134"/>
    </location>
</feature>
<dbReference type="PANTHER" id="PTHR30329">
    <property type="entry name" value="STATOR ELEMENT OF FLAGELLAR MOTOR COMPLEX"/>
    <property type="match status" value="1"/>
</dbReference>
<proteinExistence type="predicted"/>
<dbReference type="PROSITE" id="PS51123">
    <property type="entry name" value="OMPA_2"/>
    <property type="match status" value="1"/>
</dbReference>
<evidence type="ECO:0000259" key="4">
    <source>
        <dbReference type="PROSITE" id="PS51123"/>
    </source>
</evidence>